<dbReference type="AlphaFoldDB" id="A0AAV6YCQ2"/>
<reference evidence="2" key="1">
    <citation type="thesis" date="2020" institute="ProQuest LLC" country="789 East Eisenhower Parkway, Ann Arbor, MI, USA">
        <title>Comparative Genomics and Chromosome Evolution.</title>
        <authorList>
            <person name="Mudd A.B."/>
        </authorList>
    </citation>
    <scope>NUCLEOTIDE SEQUENCE</scope>
    <source>
        <strain evidence="2">237g6f4</strain>
        <tissue evidence="2">Blood</tissue>
    </source>
</reference>
<evidence type="ECO:0000313" key="3">
    <source>
        <dbReference type="Proteomes" id="UP000824782"/>
    </source>
</evidence>
<accession>A0AAV6YCQ2</accession>
<keyword evidence="1" id="KW-0472">Membrane</keyword>
<evidence type="ECO:0000256" key="1">
    <source>
        <dbReference type="SAM" id="Phobius"/>
    </source>
</evidence>
<protein>
    <recommendedName>
        <fullName evidence="4">Transmembrane protein</fullName>
    </recommendedName>
</protein>
<dbReference type="Proteomes" id="UP000824782">
    <property type="component" value="Unassembled WGS sequence"/>
</dbReference>
<keyword evidence="1" id="KW-1133">Transmembrane helix</keyword>
<comment type="caution">
    <text evidence="2">The sequence shown here is derived from an EMBL/GenBank/DDBJ whole genome shotgun (WGS) entry which is preliminary data.</text>
</comment>
<keyword evidence="3" id="KW-1185">Reference proteome</keyword>
<keyword evidence="1" id="KW-0812">Transmembrane</keyword>
<evidence type="ECO:0008006" key="4">
    <source>
        <dbReference type="Google" id="ProtNLM"/>
    </source>
</evidence>
<evidence type="ECO:0000313" key="2">
    <source>
        <dbReference type="EMBL" id="KAG8535102.1"/>
    </source>
</evidence>
<feature type="transmembrane region" description="Helical" evidence="1">
    <location>
        <begin position="36"/>
        <end position="57"/>
    </location>
</feature>
<gene>
    <name evidence="2" type="ORF">GDO81_029435</name>
</gene>
<organism evidence="2 3">
    <name type="scientific">Engystomops pustulosus</name>
    <name type="common">Tungara frog</name>
    <name type="synonym">Physalaemus pustulosus</name>
    <dbReference type="NCBI Taxonomy" id="76066"/>
    <lineage>
        <taxon>Eukaryota</taxon>
        <taxon>Metazoa</taxon>
        <taxon>Chordata</taxon>
        <taxon>Craniata</taxon>
        <taxon>Vertebrata</taxon>
        <taxon>Euteleostomi</taxon>
        <taxon>Amphibia</taxon>
        <taxon>Batrachia</taxon>
        <taxon>Anura</taxon>
        <taxon>Neobatrachia</taxon>
        <taxon>Hyloidea</taxon>
        <taxon>Leptodactylidae</taxon>
        <taxon>Leiuperinae</taxon>
        <taxon>Engystomops</taxon>
    </lineage>
</organism>
<sequence length="72" mass="8248">MRRFFGTSEIVCVVTSRIGGGRKPRGEKNEEKKKNWIFFGGCGRRFFLFLVAVLFIGRRGPLRLGSLVYGYD</sequence>
<name>A0AAV6YCQ2_ENGPU</name>
<dbReference type="EMBL" id="WNYA01078390">
    <property type="protein sequence ID" value="KAG8535102.1"/>
    <property type="molecule type" value="Genomic_DNA"/>
</dbReference>
<proteinExistence type="predicted"/>